<dbReference type="PANTHER" id="PTHR47706">
    <property type="entry name" value="NMRA-LIKE FAMILY PROTEIN"/>
    <property type="match status" value="1"/>
</dbReference>
<proteinExistence type="predicted"/>
<sequence length="323" mass="34610">MPTVLVVGAAGGLGHRTALVLAAMPGGVTVRGLVRSLAPSNAGKQQKLEALKAAGVELVEGDVTQPATLPAAVEGVDIVLSCLMGDDKAMVEGQAALLDAAKAAGVKKFVASTFSMNIFVLDPEKHFMVAARRRFADILAASGVPYLHVNIGCFTEVFWGFFGVFDHSTGILQYCGSSDQKLDVTTYQDAAEYTARAAIDPDCTGVVEFAGDQISVAEVAAAFKEVRGQELPTKCLGSMEDLTAEIDRRLQADPAAWPMYIPLMYQRVIFDGTAKLHKVANSRYPEVKATDMKSFLQQRADLEATAWWPALGKLPSEFYVSTK</sequence>
<dbReference type="AlphaFoldDB" id="A0A9D4TMB8"/>
<keyword evidence="1" id="KW-0521">NADP</keyword>
<dbReference type="PANTHER" id="PTHR47706:SF9">
    <property type="entry name" value="NMRA-LIKE DOMAIN-CONTAINING PROTEIN-RELATED"/>
    <property type="match status" value="1"/>
</dbReference>
<dbReference type="OrthoDB" id="419598at2759"/>
<organism evidence="4 5">
    <name type="scientific">Chlorella vulgaris</name>
    <name type="common">Green alga</name>
    <dbReference type="NCBI Taxonomy" id="3077"/>
    <lineage>
        <taxon>Eukaryota</taxon>
        <taxon>Viridiplantae</taxon>
        <taxon>Chlorophyta</taxon>
        <taxon>core chlorophytes</taxon>
        <taxon>Trebouxiophyceae</taxon>
        <taxon>Chlorellales</taxon>
        <taxon>Chlorellaceae</taxon>
        <taxon>Chlorella clade</taxon>
        <taxon>Chlorella</taxon>
    </lineage>
</organism>
<dbReference type="Pfam" id="PF05368">
    <property type="entry name" value="NmrA"/>
    <property type="match status" value="1"/>
</dbReference>
<dbReference type="EMBL" id="SIDB01000008">
    <property type="protein sequence ID" value="KAI3429541.1"/>
    <property type="molecule type" value="Genomic_DNA"/>
</dbReference>
<keyword evidence="5" id="KW-1185">Reference proteome</keyword>
<name>A0A9D4TMB8_CHLVU</name>
<dbReference type="InterPro" id="IPR051609">
    <property type="entry name" value="NmrA/Isoflavone_reductase-like"/>
</dbReference>
<dbReference type="InterPro" id="IPR036291">
    <property type="entry name" value="NAD(P)-bd_dom_sf"/>
</dbReference>
<dbReference type="Gene3D" id="3.90.25.10">
    <property type="entry name" value="UDP-galactose 4-epimerase, domain 1"/>
    <property type="match status" value="1"/>
</dbReference>
<dbReference type="InterPro" id="IPR008030">
    <property type="entry name" value="NmrA-like"/>
</dbReference>
<evidence type="ECO:0000313" key="5">
    <source>
        <dbReference type="Proteomes" id="UP001055712"/>
    </source>
</evidence>
<dbReference type="Gene3D" id="3.40.50.720">
    <property type="entry name" value="NAD(P)-binding Rossmann-like Domain"/>
    <property type="match status" value="1"/>
</dbReference>
<feature type="domain" description="NmrA-like" evidence="3">
    <location>
        <begin position="3"/>
        <end position="232"/>
    </location>
</feature>
<dbReference type="SUPFAM" id="SSF51735">
    <property type="entry name" value="NAD(P)-binding Rossmann-fold domains"/>
    <property type="match status" value="1"/>
</dbReference>
<accession>A0A9D4TMB8</accession>
<comment type="caution">
    <text evidence="4">The sequence shown here is derived from an EMBL/GenBank/DDBJ whole genome shotgun (WGS) entry which is preliminary data.</text>
</comment>
<keyword evidence="2" id="KW-0560">Oxidoreductase</keyword>
<evidence type="ECO:0000259" key="3">
    <source>
        <dbReference type="Pfam" id="PF05368"/>
    </source>
</evidence>
<evidence type="ECO:0000256" key="2">
    <source>
        <dbReference type="ARBA" id="ARBA00023002"/>
    </source>
</evidence>
<dbReference type="GO" id="GO:0016491">
    <property type="term" value="F:oxidoreductase activity"/>
    <property type="evidence" value="ECO:0007669"/>
    <property type="project" value="UniProtKB-KW"/>
</dbReference>
<reference evidence="4" key="1">
    <citation type="journal article" date="2019" name="Plant J.">
        <title>Chlorella vulgaris genome assembly and annotation reveals the molecular basis for metabolic acclimation to high light conditions.</title>
        <authorList>
            <person name="Cecchin M."/>
            <person name="Marcolungo L."/>
            <person name="Rossato M."/>
            <person name="Girolomoni L."/>
            <person name="Cosentino E."/>
            <person name="Cuine S."/>
            <person name="Li-Beisson Y."/>
            <person name="Delledonne M."/>
            <person name="Ballottari M."/>
        </authorList>
    </citation>
    <scope>NUCLEOTIDE SEQUENCE</scope>
    <source>
        <strain evidence="4">211/11P</strain>
    </source>
</reference>
<gene>
    <name evidence="4" type="ORF">D9Q98_005629</name>
</gene>
<protein>
    <recommendedName>
        <fullName evidence="3">NmrA-like domain-containing protein</fullName>
    </recommendedName>
</protein>
<reference evidence="4" key="2">
    <citation type="submission" date="2020-11" db="EMBL/GenBank/DDBJ databases">
        <authorList>
            <person name="Cecchin M."/>
            <person name="Marcolungo L."/>
            <person name="Rossato M."/>
            <person name="Girolomoni L."/>
            <person name="Cosentino E."/>
            <person name="Cuine S."/>
            <person name="Li-Beisson Y."/>
            <person name="Delledonne M."/>
            <person name="Ballottari M."/>
        </authorList>
    </citation>
    <scope>NUCLEOTIDE SEQUENCE</scope>
    <source>
        <strain evidence="4">211/11P</strain>
        <tissue evidence="4">Whole cell</tissue>
    </source>
</reference>
<evidence type="ECO:0000256" key="1">
    <source>
        <dbReference type="ARBA" id="ARBA00022857"/>
    </source>
</evidence>
<evidence type="ECO:0000313" key="4">
    <source>
        <dbReference type="EMBL" id="KAI3429541.1"/>
    </source>
</evidence>
<dbReference type="Proteomes" id="UP001055712">
    <property type="component" value="Unassembled WGS sequence"/>
</dbReference>